<feature type="compositionally biased region" description="Acidic residues" evidence="1">
    <location>
        <begin position="408"/>
        <end position="419"/>
    </location>
</feature>
<comment type="caution">
    <text evidence="2">The sequence shown here is derived from an EMBL/GenBank/DDBJ whole genome shotgun (WGS) entry which is preliminary data.</text>
</comment>
<dbReference type="OrthoDB" id="4525395at2759"/>
<gene>
    <name evidence="2" type="ORF">N7532_000087</name>
</gene>
<keyword evidence="3" id="KW-1185">Reference proteome</keyword>
<accession>A0A9W9G638</accession>
<dbReference type="AlphaFoldDB" id="A0A9W9G638"/>
<feature type="compositionally biased region" description="Basic and acidic residues" evidence="1">
    <location>
        <begin position="510"/>
        <end position="534"/>
    </location>
</feature>
<dbReference type="GeneID" id="81351570"/>
<dbReference type="EMBL" id="JAPQKI010000001">
    <property type="protein sequence ID" value="KAJ5112042.1"/>
    <property type="molecule type" value="Genomic_DNA"/>
</dbReference>
<feature type="compositionally biased region" description="Low complexity" evidence="1">
    <location>
        <begin position="53"/>
        <end position="72"/>
    </location>
</feature>
<protein>
    <submittedName>
        <fullName evidence="2">Uncharacterized protein</fullName>
    </submittedName>
</protein>
<feature type="compositionally biased region" description="Acidic residues" evidence="1">
    <location>
        <begin position="579"/>
        <end position="611"/>
    </location>
</feature>
<organism evidence="2 3">
    <name type="scientific">Penicillium argentinense</name>
    <dbReference type="NCBI Taxonomy" id="1131581"/>
    <lineage>
        <taxon>Eukaryota</taxon>
        <taxon>Fungi</taxon>
        <taxon>Dikarya</taxon>
        <taxon>Ascomycota</taxon>
        <taxon>Pezizomycotina</taxon>
        <taxon>Eurotiomycetes</taxon>
        <taxon>Eurotiomycetidae</taxon>
        <taxon>Eurotiales</taxon>
        <taxon>Aspergillaceae</taxon>
        <taxon>Penicillium</taxon>
    </lineage>
</organism>
<feature type="region of interest" description="Disordered" evidence="1">
    <location>
        <begin position="1"/>
        <end position="87"/>
    </location>
</feature>
<name>A0A9W9G638_9EURO</name>
<dbReference type="RefSeq" id="XP_056479815.1">
    <property type="nucleotide sequence ID" value="XM_056612591.1"/>
</dbReference>
<feature type="compositionally biased region" description="Basic and acidic residues" evidence="1">
    <location>
        <begin position="394"/>
        <end position="404"/>
    </location>
</feature>
<evidence type="ECO:0000313" key="3">
    <source>
        <dbReference type="Proteomes" id="UP001149074"/>
    </source>
</evidence>
<evidence type="ECO:0000313" key="2">
    <source>
        <dbReference type="EMBL" id="KAJ5112042.1"/>
    </source>
</evidence>
<evidence type="ECO:0000256" key="1">
    <source>
        <dbReference type="SAM" id="MobiDB-lite"/>
    </source>
</evidence>
<feature type="compositionally biased region" description="Basic and acidic residues" evidence="1">
    <location>
        <begin position="568"/>
        <end position="578"/>
    </location>
</feature>
<feature type="region of interest" description="Disordered" evidence="1">
    <location>
        <begin position="486"/>
        <end position="622"/>
    </location>
</feature>
<proteinExistence type="predicted"/>
<feature type="compositionally biased region" description="Basic and acidic residues" evidence="1">
    <location>
        <begin position="542"/>
        <end position="552"/>
    </location>
</feature>
<reference evidence="2" key="2">
    <citation type="journal article" date="2023" name="IMA Fungus">
        <title>Comparative genomic study of the Penicillium genus elucidates a diverse pangenome and 15 lateral gene transfer events.</title>
        <authorList>
            <person name="Petersen C."/>
            <person name="Sorensen T."/>
            <person name="Nielsen M.R."/>
            <person name="Sondergaard T.E."/>
            <person name="Sorensen J.L."/>
            <person name="Fitzpatrick D.A."/>
            <person name="Frisvad J.C."/>
            <person name="Nielsen K.L."/>
        </authorList>
    </citation>
    <scope>NUCLEOTIDE SEQUENCE</scope>
    <source>
        <strain evidence="2">IBT 30761</strain>
    </source>
</reference>
<sequence>MFDAVRRATSLVRSTPTPPLAKSLNDGEDGDDGGDGLASFVDGPPFASLPTMRTSPSIARSVSSAHSSVTSSMEIEMGSTRSGCSTAGFDGTTDGPLHDEVVVSAALLFGDCTYARPLSHEDFTSAGKGLFMRDLFWEIIRDLEGTFLAALPKPNPRSLYPDDFVNLFGHYDGNRLLSGIVETDTEIIPGDSPALWDGPSGMFGPNTNLLKVCRTSDHVTIGVVNKDGVAPLFTNKTSIDEKAIRKIMDDNAEDEDQDEDGIILARRFGPDNYSKLLPLDDLVDSGDGIFTMHVFWEIIRIRESGTFLAAIPKANPTIQYPREFGKIFGDTNGHRLFRGIIDTYSETIPADCNELWDGTLGVFGPEAFLLGIHRVADNMLIGVINKDAITELEGPRGEKRKQPNDSEASSEDEEAVGENESEHDSKRDRSRSKLVSERPNDGGQEGNDDENDIASEVPTELQSDSSSEVVDIVPISATTKKVIRELSRRGTEESERIYFQKQAEGAAQRRRNEEERQKKNKRQKQEELEEERLMHQNSLDHAVARHREKDVDESGSEVFYNPGGDTSAKSDHEDKSDHEESEEQDSEPEEDAEERESESEEEEDDSAESDSEINLKPDSNYGLRPMTIRKMLKRYNAHDVERCIHDMEYPSYGNEFTTVYPKLTRHRRVYELITRLKTRMAVPRQEEECKSLLRWIKKNLPLGHPIDNIGVAFAGISTRITAIQHDVIEMQEAVSNFFGDTGSQWIVENIESLVDCYSRNELGIYPNKVTVWYAGRMVVREHEPAARNLDVNELVTERLAEWREMYGPGLMWIENPWDVSTSIETNVCAH</sequence>
<feature type="compositionally biased region" description="Basic and acidic residues" evidence="1">
    <location>
        <begin position="486"/>
        <end position="498"/>
    </location>
</feature>
<feature type="region of interest" description="Disordered" evidence="1">
    <location>
        <begin position="394"/>
        <end position="452"/>
    </location>
</feature>
<reference evidence="2" key="1">
    <citation type="submission" date="2022-11" db="EMBL/GenBank/DDBJ databases">
        <authorList>
            <person name="Petersen C."/>
        </authorList>
    </citation>
    <scope>NUCLEOTIDE SEQUENCE</scope>
    <source>
        <strain evidence="2">IBT 30761</strain>
    </source>
</reference>
<dbReference type="Proteomes" id="UP001149074">
    <property type="component" value="Unassembled WGS sequence"/>
</dbReference>